<dbReference type="WBParaSite" id="ALUE_0002320201-mRNA-1">
    <property type="protein sequence ID" value="ALUE_0002320201-mRNA-1"/>
    <property type="gene ID" value="ALUE_0002320201"/>
</dbReference>
<protein>
    <submittedName>
        <fullName evidence="2">Chemotaxis protein</fullName>
    </submittedName>
</protein>
<reference evidence="2" key="1">
    <citation type="submission" date="2017-02" db="UniProtKB">
        <authorList>
            <consortium name="WormBaseParasite"/>
        </authorList>
    </citation>
    <scope>IDENTIFICATION</scope>
</reference>
<accession>A0A0M3IWS4</accession>
<sequence>MKPMGTSDEIPLSYIIDQRTSEQVAAQSRASKIATVHELMRSVGRALGDKAGGTAALFERSFSEDDSRLAKVVRAILE</sequence>
<dbReference type="AlphaFoldDB" id="A0A0M3IWS4"/>
<evidence type="ECO:0000313" key="1">
    <source>
        <dbReference type="Proteomes" id="UP000036681"/>
    </source>
</evidence>
<name>A0A0M3IWS4_ASCLU</name>
<organism evidence="1 2">
    <name type="scientific">Ascaris lumbricoides</name>
    <name type="common">Giant roundworm</name>
    <dbReference type="NCBI Taxonomy" id="6252"/>
    <lineage>
        <taxon>Eukaryota</taxon>
        <taxon>Metazoa</taxon>
        <taxon>Ecdysozoa</taxon>
        <taxon>Nematoda</taxon>
        <taxon>Chromadorea</taxon>
        <taxon>Rhabditida</taxon>
        <taxon>Spirurina</taxon>
        <taxon>Ascaridomorpha</taxon>
        <taxon>Ascaridoidea</taxon>
        <taxon>Ascarididae</taxon>
        <taxon>Ascaris</taxon>
    </lineage>
</organism>
<dbReference type="Proteomes" id="UP000036681">
    <property type="component" value="Unplaced"/>
</dbReference>
<proteinExistence type="predicted"/>
<evidence type="ECO:0000313" key="2">
    <source>
        <dbReference type="WBParaSite" id="ALUE_0002320201-mRNA-1"/>
    </source>
</evidence>
<keyword evidence="1" id="KW-1185">Reference proteome</keyword>